<evidence type="ECO:0000313" key="4">
    <source>
        <dbReference type="Proteomes" id="UP000557717"/>
    </source>
</evidence>
<comment type="caution">
    <text evidence="3">The sequence shown here is derived from an EMBL/GenBank/DDBJ whole genome shotgun (WGS) entry which is preliminary data.</text>
</comment>
<dbReference type="InterPro" id="IPR011041">
    <property type="entry name" value="Quinoprot_gluc/sorb_DH_b-prop"/>
</dbReference>
<dbReference type="GO" id="GO:0016787">
    <property type="term" value="F:hydrolase activity"/>
    <property type="evidence" value="ECO:0007669"/>
    <property type="project" value="InterPro"/>
</dbReference>
<dbReference type="AlphaFoldDB" id="A0A840VDL5"/>
<dbReference type="InterPro" id="IPR010496">
    <property type="entry name" value="AL/BT2_dom"/>
</dbReference>
<dbReference type="Pfam" id="PF23500">
    <property type="entry name" value="DUF7133"/>
    <property type="match status" value="1"/>
</dbReference>
<dbReference type="PROSITE" id="PS51820">
    <property type="entry name" value="PA14"/>
    <property type="match status" value="1"/>
</dbReference>
<evidence type="ECO:0000259" key="2">
    <source>
        <dbReference type="PROSITE" id="PS51820"/>
    </source>
</evidence>
<dbReference type="RefSeq" id="WP_184021716.1">
    <property type="nucleotide sequence ID" value="NZ_JACHFD010000030.1"/>
</dbReference>
<gene>
    <name evidence="3" type="ORF">HNR46_003865</name>
</gene>
<dbReference type="Proteomes" id="UP000557717">
    <property type="component" value="Unassembled WGS sequence"/>
</dbReference>
<dbReference type="PANTHER" id="PTHR33546:SF1">
    <property type="entry name" value="LARGE, MULTIFUNCTIONAL SECRETED PROTEIN"/>
    <property type="match status" value="1"/>
</dbReference>
<dbReference type="CDD" id="cd04082">
    <property type="entry name" value="CBM35_pectate_lyase-like"/>
    <property type="match status" value="1"/>
</dbReference>
<dbReference type="SMART" id="SM00758">
    <property type="entry name" value="PA14"/>
    <property type="match status" value="1"/>
</dbReference>
<evidence type="ECO:0000259" key="1">
    <source>
        <dbReference type="PROSITE" id="PS51175"/>
    </source>
</evidence>
<feature type="domain" description="CBM6" evidence="1">
    <location>
        <begin position="694"/>
        <end position="818"/>
    </location>
</feature>
<dbReference type="InterPro" id="IPR055557">
    <property type="entry name" value="DUF7133"/>
</dbReference>
<accession>A0A840VDL5</accession>
<dbReference type="InterPro" id="IPR008979">
    <property type="entry name" value="Galactose-bd-like_sf"/>
</dbReference>
<dbReference type="Gene3D" id="2.60.120.260">
    <property type="entry name" value="Galactose-binding domain-like"/>
    <property type="match status" value="1"/>
</dbReference>
<evidence type="ECO:0000313" key="3">
    <source>
        <dbReference type="EMBL" id="MBB5353604.1"/>
    </source>
</evidence>
<dbReference type="PROSITE" id="PS51175">
    <property type="entry name" value="CBM6"/>
    <property type="match status" value="1"/>
</dbReference>
<dbReference type="Gene3D" id="2.60.120.560">
    <property type="entry name" value="Exo-inulinase, domain 1"/>
    <property type="match status" value="1"/>
</dbReference>
<organism evidence="3 4">
    <name type="scientific">Haloferula luteola</name>
    <dbReference type="NCBI Taxonomy" id="595692"/>
    <lineage>
        <taxon>Bacteria</taxon>
        <taxon>Pseudomonadati</taxon>
        <taxon>Verrucomicrobiota</taxon>
        <taxon>Verrucomicrobiia</taxon>
        <taxon>Verrucomicrobiales</taxon>
        <taxon>Verrucomicrobiaceae</taxon>
        <taxon>Haloferula</taxon>
    </lineage>
</organism>
<dbReference type="InterPro" id="IPR011042">
    <property type="entry name" value="6-blade_b-propeller_TolB-like"/>
</dbReference>
<name>A0A840VDL5_9BACT</name>
<dbReference type="SUPFAM" id="SSF49785">
    <property type="entry name" value="Galactose-binding domain-like"/>
    <property type="match status" value="1"/>
</dbReference>
<feature type="domain" description="PA14" evidence="2">
    <location>
        <begin position="38"/>
        <end position="186"/>
    </location>
</feature>
<dbReference type="GO" id="GO:0030246">
    <property type="term" value="F:carbohydrate binding"/>
    <property type="evidence" value="ECO:0007669"/>
    <property type="project" value="InterPro"/>
</dbReference>
<dbReference type="EMBL" id="JACHFD010000030">
    <property type="protein sequence ID" value="MBB5353604.1"/>
    <property type="molecule type" value="Genomic_DNA"/>
</dbReference>
<reference evidence="3 4" key="1">
    <citation type="submission" date="2020-08" db="EMBL/GenBank/DDBJ databases">
        <title>Genomic Encyclopedia of Type Strains, Phase IV (KMG-IV): sequencing the most valuable type-strain genomes for metagenomic binning, comparative biology and taxonomic classification.</title>
        <authorList>
            <person name="Goeker M."/>
        </authorList>
    </citation>
    <scope>NUCLEOTIDE SEQUENCE [LARGE SCALE GENOMIC DNA]</scope>
    <source>
        <strain evidence="3 4">YC6886</strain>
    </source>
</reference>
<sequence length="1171" mass="126765">MAKPAWKRIGPPEGMLKNLILMVMVGALPTLVMGQNPAMKPGVTVWLYETGEEMRELPILVDGQTPTVSADFQTIDFEGAWDTTYGEVLDEFYVGHAWGQMVIETGGTYEFRLTSDDGARWFLGDEAALVIDNDEVGETSGTATLNLLPGSLRYYIDFYQNDGDSRLVLEWKPPGAADFEVMPAGVLQTEDGLTHVTSPGLKSFYYEEGEGGSAGGPGDGRPLVGVHPSYDLVNFRPSDFRPAVGGLAFLPDGRLAVSTWDSTGSVYLLDHLDDGAGVTVKRFAEGLGEPLGIRVVDGVIHVTQKQEVTRLVDTDGDDVADEYLAVASGWPASFNYHEFSFNLVEKDGFLWVTTSVPLRSGSTAYLPGTEPAFPVPHGPGSLLKIDPVARTWEAVANGLRTPNGMGLGVDGELFGCDNQGDWLPSSRINHLQEGKYYGHRESPDDDRPYTRPALWLPHGEISNSPAELLRIPTGTYAGQMLFAELTHGGVNRVFMEKVKGEYQGVVFQFTQGLESGMNRLAWGPDGSLYAGGLGAGGNWNWKNTTYGLQRLRPNGKTTFEMKSVRARADGFLIEFTQPVPYSVAVRPEHYAVQQYRYVPESTYGGPKYDLATLAVGEVKVSEDRRHVFVPLVGMLEDRVVAFRLKDFMNDGRVAPWATEAWYTLNQIPEEAGPDFVPMDPPAEPDAPVPPAGAAQYEAESAALVGLTVTTEHAGFTGTGFADYGSAVGQTITWTVSAPTAGNYWVSFRYANGSSAARPLALSANGASIGNPLEFGPSGAWTSWIHTPGVLVSLVEGSNTIRLTSTLNTGPNVDHLYVCGPPELAPPGAISLFDGTEASLAANWEREANASAPSWPVDAGAMAVAIQPSPNDISTIQGFRDFTLHVEWLSPPGGSGQEAGNSGVKLQQSYEIQVLNTAVTETPVVDSAGAIYQQKPVDVNASLGAGVWQTYDIDFTAAQWEGDTKTENARITLRWNGMKVHDDVEILGSTGASVAESPGPHPLLLQAHASTASGPVRYRNVWILPKVSASEQWEAWLDEAGLEGDDRQPWSDPDGDGTANLWEYATGGDPKVAEARSGSPRVPRMEVLEQEGQRYLEFSFVRRTDTIDRGLRFDIETSATLMSGSWTVQSATLAEAPEALEGGEFERVRLRVDGPVTDRRQIFARVRVAFSD</sequence>
<dbReference type="SUPFAM" id="SSF50952">
    <property type="entry name" value="Soluble quinoprotein glucose dehydrogenase"/>
    <property type="match status" value="1"/>
</dbReference>
<proteinExistence type="predicted"/>
<dbReference type="InterPro" id="IPR005084">
    <property type="entry name" value="CBM6"/>
</dbReference>
<keyword evidence="4" id="KW-1185">Reference proteome</keyword>
<dbReference type="Gene3D" id="2.120.10.30">
    <property type="entry name" value="TolB, C-terminal domain"/>
    <property type="match status" value="1"/>
</dbReference>
<protein>
    <submittedName>
        <fullName evidence="3">Uncharacterized protein</fullName>
    </submittedName>
</protein>
<dbReference type="InterPro" id="IPR011658">
    <property type="entry name" value="PA14_dom"/>
</dbReference>
<dbReference type="InterPro" id="IPR037524">
    <property type="entry name" value="PA14/GLEYA"/>
</dbReference>
<dbReference type="SUPFAM" id="SSF56988">
    <property type="entry name" value="Anthrax protective antigen"/>
    <property type="match status" value="1"/>
</dbReference>
<dbReference type="Pfam" id="PF06439">
    <property type="entry name" value="3keto-disac_hyd"/>
    <property type="match status" value="1"/>
</dbReference>
<dbReference type="PANTHER" id="PTHR33546">
    <property type="entry name" value="LARGE, MULTIFUNCTIONAL SECRETED PROTEIN-RELATED"/>
    <property type="match status" value="1"/>
</dbReference>
<dbReference type="Pfam" id="PF07691">
    <property type="entry name" value="PA14"/>
    <property type="match status" value="1"/>
</dbReference>